<evidence type="ECO:0000256" key="1">
    <source>
        <dbReference type="ARBA" id="ARBA00008693"/>
    </source>
</evidence>
<dbReference type="EMBL" id="CAGKOT010000022">
    <property type="protein sequence ID" value="CAB5365925.1"/>
    <property type="molecule type" value="Genomic_DNA"/>
</dbReference>
<dbReference type="Proteomes" id="UP000684084">
    <property type="component" value="Unassembled WGS sequence"/>
</dbReference>
<feature type="chain" id="PRO_5037057812" evidence="5">
    <location>
        <begin position="23"/>
        <end position="278"/>
    </location>
</feature>
<evidence type="ECO:0000256" key="2">
    <source>
        <dbReference type="ARBA" id="ARBA00011748"/>
    </source>
</evidence>
<proteinExistence type="inferred from homology"/>
<dbReference type="GO" id="GO:0005615">
    <property type="term" value="C:extracellular space"/>
    <property type="evidence" value="ECO:0007669"/>
    <property type="project" value="TreeGrafter"/>
</dbReference>
<keyword evidence="5" id="KW-0732">Signal</keyword>
<dbReference type="AlphaFoldDB" id="A0A915Z8D5"/>
<dbReference type="VEuPathDB" id="FungiDB:RhiirFUN_011571"/>
<dbReference type="Pfam" id="PF03298">
    <property type="entry name" value="Stanniocalcin"/>
    <property type="match status" value="1"/>
</dbReference>
<dbReference type="PANTHER" id="PTHR11245">
    <property type="entry name" value="STANNIOCALCIN"/>
    <property type="match status" value="1"/>
</dbReference>
<accession>A0A915Z8D5</accession>
<evidence type="ECO:0000313" key="6">
    <source>
        <dbReference type="EMBL" id="CAB5365925.1"/>
    </source>
</evidence>
<keyword evidence="4" id="KW-1015">Disulfide bond</keyword>
<dbReference type="GO" id="GO:0006874">
    <property type="term" value="P:intracellular calcium ion homeostasis"/>
    <property type="evidence" value="ECO:0007669"/>
    <property type="project" value="TreeGrafter"/>
</dbReference>
<name>A0A915Z8D5_9GLOM</name>
<evidence type="ECO:0000313" key="7">
    <source>
        <dbReference type="Proteomes" id="UP000684084"/>
    </source>
</evidence>
<evidence type="ECO:0000256" key="3">
    <source>
        <dbReference type="ARBA" id="ARBA00022702"/>
    </source>
</evidence>
<reference evidence="6" key="1">
    <citation type="submission" date="2020-05" db="EMBL/GenBank/DDBJ databases">
        <authorList>
            <person name="Rincon C."/>
            <person name="Sanders R I."/>
            <person name="Robbins C."/>
            <person name="Chaturvedi A."/>
        </authorList>
    </citation>
    <scope>NUCLEOTIDE SEQUENCE</scope>
    <source>
        <strain evidence="6">CHB12</strain>
    </source>
</reference>
<feature type="signal peptide" evidence="5">
    <location>
        <begin position="1"/>
        <end position="22"/>
    </location>
</feature>
<evidence type="ECO:0000256" key="5">
    <source>
        <dbReference type="SAM" id="SignalP"/>
    </source>
</evidence>
<gene>
    <name evidence="6" type="ORF">CHRIB12_LOCUS10610</name>
</gene>
<comment type="subunit">
    <text evidence="2">Homodimer; disulfide-linked.</text>
</comment>
<organism evidence="6 7">
    <name type="scientific">Rhizophagus irregularis</name>
    <dbReference type="NCBI Taxonomy" id="588596"/>
    <lineage>
        <taxon>Eukaryota</taxon>
        <taxon>Fungi</taxon>
        <taxon>Fungi incertae sedis</taxon>
        <taxon>Mucoromycota</taxon>
        <taxon>Glomeromycotina</taxon>
        <taxon>Glomeromycetes</taxon>
        <taxon>Glomerales</taxon>
        <taxon>Glomeraceae</taxon>
        <taxon>Rhizophagus</taxon>
    </lineage>
</organism>
<dbReference type="GO" id="GO:0005179">
    <property type="term" value="F:hormone activity"/>
    <property type="evidence" value="ECO:0007669"/>
    <property type="project" value="UniProtKB-KW"/>
</dbReference>
<protein>
    <submittedName>
        <fullName evidence="6">Uncharacterized protein</fullName>
    </submittedName>
</protein>
<sequence length="278" mass="30990">MNYIIHFFLLDLLVFFIPGTFAYCYNNTGSCTCITNDTIGGFKCGSELNSGCSDLSSIFRCNPGDTKICRYGTCTLGCCATGDGNSYCCKDYACTGCKKISKLSHLLQSQSPQPPQPSQPHPLTTNCSRPSLNSCNFYTDCLEKKFNCGINGYPIRYGSMNCEKFANAINRFSNDGKKWVTKTMLCLQNALVPVYNNNTITCAEIKSAAFSSHSKCYIDSGLCSIPADWLKIFQIIDIRDIVESWEVIMQVVQTAEGCAAFYVWLIESFCKEHHYCKE</sequence>
<comment type="similarity">
    <text evidence="1">Belongs to the stanniocalcin family.</text>
</comment>
<keyword evidence="3" id="KW-0372">Hormone</keyword>
<evidence type="ECO:0000256" key="4">
    <source>
        <dbReference type="ARBA" id="ARBA00023157"/>
    </source>
</evidence>
<dbReference type="OrthoDB" id="2251794at2759"/>
<comment type="caution">
    <text evidence="6">The sequence shown here is derived from an EMBL/GenBank/DDBJ whole genome shotgun (WGS) entry which is preliminary data.</text>
</comment>
<dbReference type="PANTHER" id="PTHR11245:SF6">
    <property type="entry name" value="DUF19 DOMAIN-CONTAINING PROTEIN"/>
    <property type="match status" value="1"/>
</dbReference>
<dbReference type="InterPro" id="IPR004978">
    <property type="entry name" value="Stanniocalcin"/>
</dbReference>